<evidence type="ECO:0000256" key="1">
    <source>
        <dbReference type="SAM" id="MobiDB-lite"/>
    </source>
</evidence>
<name>A0A086THG2_HAPC1</name>
<proteinExistence type="predicted"/>
<keyword evidence="2" id="KW-0732">Signal</keyword>
<accession>A0A086THG2</accession>
<reference evidence="4" key="1">
    <citation type="journal article" date="2014" name="Genome Announc.">
        <title>Genome sequence and annotation of Acremonium chrysogenum, producer of the beta-lactam antibiotic cephalosporin C.</title>
        <authorList>
            <person name="Terfehr D."/>
            <person name="Dahlmann T.A."/>
            <person name="Specht T."/>
            <person name="Zadra I."/>
            <person name="Kuernsteiner H."/>
            <person name="Kueck U."/>
        </authorList>
    </citation>
    <scope>NUCLEOTIDE SEQUENCE [LARGE SCALE GENOMIC DNA]</scope>
    <source>
        <strain evidence="4">ATCC 11550 / CBS 779.69 / DSM 880 / IAM 14645 / JCM 23072 / IMI 49137</strain>
    </source>
</reference>
<feature type="compositionally biased region" description="Acidic residues" evidence="1">
    <location>
        <begin position="120"/>
        <end position="131"/>
    </location>
</feature>
<comment type="caution">
    <text evidence="3">The sequence shown here is derived from an EMBL/GenBank/DDBJ whole genome shotgun (WGS) entry which is preliminary data.</text>
</comment>
<feature type="signal peptide" evidence="2">
    <location>
        <begin position="1"/>
        <end position="17"/>
    </location>
</feature>
<gene>
    <name evidence="3" type="ORF">ACRE_003640</name>
</gene>
<feature type="compositionally biased region" description="Low complexity" evidence="1">
    <location>
        <begin position="132"/>
        <end position="147"/>
    </location>
</feature>
<dbReference type="HOGENOM" id="CLU_1510159_0_0_1"/>
<protein>
    <submittedName>
        <fullName evidence="3">Uncharacterized protein</fullName>
    </submittedName>
</protein>
<evidence type="ECO:0000313" key="4">
    <source>
        <dbReference type="Proteomes" id="UP000029964"/>
    </source>
</evidence>
<keyword evidence="4" id="KW-1185">Reference proteome</keyword>
<evidence type="ECO:0000313" key="3">
    <source>
        <dbReference type="EMBL" id="KFH48794.1"/>
    </source>
</evidence>
<dbReference type="Proteomes" id="UP000029964">
    <property type="component" value="Unassembled WGS sequence"/>
</dbReference>
<feature type="chain" id="PRO_5001815708" evidence="2">
    <location>
        <begin position="18"/>
        <end position="178"/>
    </location>
</feature>
<sequence>MQLRPAVLAALVAAAHALPQSEIPDVDFENLSCIGECFINDATPDWISGECEDRDVLDDDYADCVCDSIKADPFYDCILKCPKDQRDEYQKSMNDACPNLFSSGGGDKDDDNESAAKADDDNDNDDNDDDSGSSQDSGSDRSSATNDSADDDEDEDDAAIRNGPALLAAVAAVAAFVL</sequence>
<dbReference type="AlphaFoldDB" id="A0A086THG2"/>
<feature type="region of interest" description="Disordered" evidence="1">
    <location>
        <begin position="92"/>
        <end position="160"/>
    </location>
</feature>
<evidence type="ECO:0000256" key="2">
    <source>
        <dbReference type="SAM" id="SignalP"/>
    </source>
</evidence>
<feature type="compositionally biased region" description="Acidic residues" evidence="1">
    <location>
        <begin position="148"/>
        <end position="157"/>
    </location>
</feature>
<organism evidence="3 4">
    <name type="scientific">Hapsidospora chrysogenum (strain ATCC 11550 / CBS 779.69 / DSM 880 / IAM 14645 / JCM 23072 / IMI 49137)</name>
    <name type="common">Acremonium chrysogenum</name>
    <dbReference type="NCBI Taxonomy" id="857340"/>
    <lineage>
        <taxon>Eukaryota</taxon>
        <taxon>Fungi</taxon>
        <taxon>Dikarya</taxon>
        <taxon>Ascomycota</taxon>
        <taxon>Pezizomycotina</taxon>
        <taxon>Sordariomycetes</taxon>
        <taxon>Hypocreomycetidae</taxon>
        <taxon>Hypocreales</taxon>
        <taxon>Bionectriaceae</taxon>
        <taxon>Hapsidospora</taxon>
    </lineage>
</organism>
<dbReference type="EMBL" id="JPKY01000002">
    <property type="protein sequence ID" value="KFH48794.1"/>
    <property type="molecule type" value="Genomic_DNA"/>
</dbReference>